<evidence type="ECO:0000313" key="2">
    <source>
        <dbReference type="EMBL" id="RQM10433.1"/>
    </source>
</evidence>
<evidence type="ECO:0000313" key="3">
    <source>
        <dbReference type="Proteomes" id="UP000286097"/>
    </source>
</evidence>
<evidence type="ECO:0000256" key="1">
    <source>
        <dbReference type="SAM" id="MobiDB-lite"/>
    </source>
</evidence>
<dbReference type="AlphaFoldDB" id="A0A425C005"/>
<reference evidence="2 3" key="1">
    <citation type="submission" date="2018-06" db="EMBL/GenBank/DDBJ databases">
        <title>Comparative genomics of downy mildews reveals potential adaptations to biotrophy.</title>
        <authorList>
            <person name="Fletcher K."/>
            <person name="Klosterman S.J."/>
            <person name="Derevnina L."/>
            <person name="Martin F."/>
            <person name="Koike S."/>
            <person name="Reyes Chin-Wo S."/>
            <person name="Mou B."/>
            <person name="Michelmore R."/>
        </authorList>
    </citation>
    <scope>NUCLEOTIDE SEQUENCE [LARGE SCALE GENOMIC DNA]</scope>
    <source>
        <strain evidence="2 3">R13</strain>
    </source>
</reference>
<dbReference type="EMBL" id="QKXF01000614">
    <property type="protein sequence ID" value="RQM10433.1"/>
    <property type="molecule type" value="Genomic_DNA"/>
</dbReference>
<feature type="region of interest" description="Disordered" evidence="1">
    <location>
        <begin position="1"/>
        <end position="20"/>
    </location>
</feature>
<accession>A0A425C005</accession>
<name>A0A425C005_9STRA</name>
<organism evidence="2 3">
    <name type="scientific">Peronospora effusa</name>
    <dbReference type="NCBI Taxonomy" id="542832"/>
    <lineage>
        <taxon>Eukaryota</taxon>
        <taxon>Sar</taxon>
        <taxon>Stramenopiles</taxon>
        <taxon>Oomycota</taxon>
        <taxon>Peronosporomycetes</taxon>
        <taxon>Peronosporales</taxon>
        <taxon>Peronosporaceae</taxon>
        <taxon>Peronospora</taxon>
    </lineage>
</organism>
<sequence length="151" mass="16360">MALNCGITGTDASGSPISRSNHDTFSSVALHPARLHSRDYCEAVAVHAEQVSPWRWWAGCTKPGSTSQAPASPIPSSVYQRRDNDTYSELDDSEFRTAEATSSLHGSVKCLGLPLHLSVAPWETNPMVTGFCMVESDVDIMVQDPVDIHMA</sequence>
<feature type="compositionally biased region" description="Polar residues" evidence="1">
    <location>
        <begin position="63"/>
        <end position="79"/>
    </location>
</feature>
<gene>
    <name evidence="2" type="ORF">DD237_008344</name>
</gene>
<dbReference type="Proteomes" id="UP000286097">
    <property type="component" value="Unassembled WGS sequence"/>
</dbReference>
<comment type="caution">
    <text evidence="2">The sequence shown here is derived from an EMBL/GenBank/DDBJ whole genome shotgun (WGS) entry which is preliminary data.</text>
</comment>
<feature type="region of interest" description="Disordered" evidence="1">
    <location>
        <begin position="62"/>
        <end position="83"/>
    </location>
</feature>
<proteinExistence type="predicted"/>
<dbReference type="VEuPathDB" id="FungiDB:DD237_008344"/>
<protein>
    <submittedName>
        <fullName evidence="2">Uncharacterized protein</fullName>
    </submittedName>
</protein>
<feature type="compositionally biased region" description="Polar residues" evidence="1">
    <location>
        <begin position="10"/>
        <end position="20"/>
    </location>
</feature>